<proteinExistence type="predicted"/>
<name>A0AAV1AM76_VICFA</name>
<feature type="region of interest" description="Disordered" evidence="1">
    <location>
        <begin position="122"/>
        <end position="167"/>
    </location>
</feature>
<feature type="signal peptide" evidence="2">
    <location>
        <begin position="1"/>
        <end position="20"/>
    </location>
</feature>
<protein>
    <submittedName>
        <fullName evidence="3">Uncharacterized protein</fullName>
    </submittedName>
</protein>
<evidence type="ECO:0000256" key="1">
    <source>
        <dbReference type="SAM" id="MobiDB-lite"/>
    </source>
</evidence>
<evidence type="ECO:0000313" key="3">
    <source>
        <dbReference type="EMBL" id="CAI8610793.1"/>
    </source>
</evidence>
<accession>A0AAV1AM76</accession>
<evidence type="ECO:0000313" key="4">
    <source>
        <dbReference type="Proteomes" id="UP001157006"/>
    </source>
</evidence>
<feature type="region of interest" description="Disordered" evidence="1">
    <location>
        <begin position="98"/>
        <end position="117"/>
    </location>
</feature>
<evidence type="ECO:0000256" key="2">
    <source>
        <dbReference type="SAM" id="SignalP"/>
    </source>
</evidence>
<dbReference type="AlphaFoldDB" id="A0AAV1AM76"/>
<sequence>MGKVLLCCCLCLFTVQENNRRKNPTKKPFCSHHRSKLQHPREDNSAAPTLTTADLLPSLQQSTPLTTGPLPRISHAPSPGYKIHDALPLLTSQTFSRTTSTIQLRRPPLPPPNLHRPTLAVVTESPSTPSPSIPCPIHFNRSNQRRPKRSCCSISPSSRAHNRSDRR</sequence>
<dbReference type="Proteomes" id="UP001157006">
    <property type="component" value="Chromosome 4"/>
</dbReference>
<feature type="compositionally biased region" description="Basic residues" evidence="1">
    <location>
        <begin position="21"/>
        <end position="38"/>
    </location>
</feature>
<dbReference type="EMBL" id="OX451739">
    <property type="protein sequence ID" value="CAI8610793.1"/>
    <property type="molecule type" value="Genomic_DNA"/>
</dbReference>
<feature type="chain" id="PRO_5043393124" evidence="2">
    <location>
        <begin position="21"/>
        <end position="167"/>
    </location>
</feature>
<gene>
    <name evidence="3" type="ORF">VFH_IV198880</name>
</gene>
<reference evidence="3 4" key="1">
    <citation type="submission" date="2023-01" db="EMBL/GenBank/DDBJ databases">
        <authorList>
            <person name="Kreplak J."/>
        </authorList>
    </citation>
    <scope>NUCLEOTIDE SEQUENCE [LARGE SCALE GENOMIC DNA]</scope>
</reference>
<keyword evidence="4" id="KW-1185">Reference proteome</keyword>
<feature type="region of interest" description="Disordered" evidence="1">
    <location>
        <begin position="21"/>
        <end position="47"/>
    </location>
</feature>
<keyword evidence="2" id="KW-0732">Signal</keyword>
<organism evidence="3 4">
    <name type="scientific">Vicia faba</name>
    <name type="common">Broad bean</name>
    <name type="synonym">Faba vulgaris</name>
    <dbReference type="NCBI Taxonomy" id="3906"/>
    <lineage>
        <taxon>Eukaryota</taxon>
        <taxon>Viridiplantae</taxon>
        <taxon>Streptophyta</taxon>
        <taxon>Embryophyta</taxon>
        <taxon>Tracheophyta</taxon>
        <taxon>Spermatophyta</taxon>
        <taxon>Magnoliopsida</taxon>
        <taxon>eudicotyledons</taxon>
        <taxon>Gunneridae</taxon>
        <taxon>Pentapetalae</taxon>
        <taxon>rosids</taxon>
        <taxon>fabids</taxon>
        <taxon>Fabales</taxon>
        <taxon>Fabaceae</taxon>
        <taxon>Papilionoideae</taxon>
        <taxon>50 kb inversion clade</taxon>
        <taxon>NPAAA clade</taxon>
        <taxon>Hologalegina</taxon>
        <taxon>IRL clade</taxon>
        <taxon>Fabeae</taxon>
        <taxon>Vicia</taxon>
    </lineage>
</organism>